<dbReference type="EMBL" id="QOVI01000008">
    <property type="protein sequence ID" value="RXG11924.1"/>
    <property type="molecule type" value="Genomic_DNA"/>
</dbReference>
<dbReference type="Proteomes" id="UP000289821">
    <property type="component" value="Unassembled WGS sequence"/>
</dbReference>
<evidence type="ECO:0000313" key="2">
    <source>
        <dbReference type="EMBL" id="RXG11924.1"/>
    </source>
</evidence>
<dbReference type="Pfam" id="PF06889">
    <property type="entry name" value="DUF1266"/>
    <property type="match status" value="1"/>
</dbReference>
<evidence type="ECO:0000313" key="3">
    <source>
        <dbReference type="Proteomes" id="UP000289821"/>
    </source>
</evidence>
<sequence>MNTEEITTQIQKQLNFSALLLKKHSDEVDLESWFGFNLINEWHIKSAKRLLKYYGIHSGLHLRSALFEYETGMRVSAPFEKLAASLRLDTTSSFETKYNALNNVTQEHQYTLAWKYRFSLKDQKLKGYELAKYVFLMRLGGILNYMEFEEITLRLSDVEVLLKNTFDSWGAFHRNVCIGDEFMNGRGEQDLSSYPGILTLWECYQRMHINYPHWFKEW</sequence>
<dbReference type="OrthoDB" id="1174736at2"/>
<proteinExistence type="predicted"/>
<protein>
    <recommendedName>
        <fullName evidence="1">DUF1266 domain-containing protein</fullName>
    </recommendedName>
</protein>
<evidence type="ECO:0000259" key="1">
    <source>
        <dbReference type="Pfam" id="PF06889"/>
    </source>
</evidence>
<dbReference type="InterPro" id="IPR009677">
    <property type="entry name" value="DUF1266"/>
</dbReference>
<dbReference type="RefSeq" id="WP_128762582.1">
    <property type="nucleotide sequence ID" value="NZ_QOVI01000008.1"/>
</dbReference>
<dbReference type="AlphaFoldDB" id="A0A4Q0NP50"/>
<reference evidence="2 3" key="1">
    <citation type="submission" date="2018-07" db="EMBL/GenBank/DDBJ databases">
        <title>Leeuwenhoekiella genomics.</title>
        <authorList>
            <person name="Tahon G."/>
            <person name="Willems A."/>
        </authorList>
    </citation>
    <scope>NUCLEOTIDE SEQUENCE [LARGE SCALE GENOMIC DNA]</scope>
    <source>
        <strain evidence="2 3">R-50232</strain>
    </source>
</reference>
<keyword evidence="3" id="KW-1185">Reference proteome</keyword>
<gene>
    <name evidence="2" type="ORF">DSM04_10821</name>
</gene>
<organism evidence="2 3">
    <name type="scientific">Leeuwenhoekiella aestuarii</name>
    <dbReference type="NCBI Taxonomy" id="2249426"/>
    <lineage>
        <taxon>Bacteria</taxon>
        <taxon>Pseudomonadati</taxon>
        <taxon>Bacteroidota</taxon>
        <taxon>Flavobacteriia</taxon>
        <taxon>Flavobacteriales</taxon>
        <taxon>Flavobacteriaceae</taxon>
        <taxon>Leeuwenhoekiella</taxon>
    </lineage>
</organism>
<name>A0A4Q0NP50_9FLAO</name>
<accession>A0A4Q0NP50</accession>
<comment type="caution">
    <text evidence="2">The sequence shown here is derived from an EMBL/GenBank/DDBJ whole genome shotgun (WGS) entry which is preliminary data.</text>
</comment>
<feature type="domain" description="DUF1266" evidence="1">
    <location>
        <begin position="50"/>
        <end position="192"/>
    </location>
</feature>